<evidence type="ECO:0000256" key="3">
    <source>
        <dbReference type="ARBA" id="ARBA00022519"/>
    </source>
</evidence>
<dbReference type="CDD" id="cd03255">
    <property type="entry name" value="ABC_MJ0796_LolCDE_FtsE"/>
    <property type="match status" value="1"/>
</dbReference>
<dbReference type="SMART" id="SM00382">
    <property type="entry name" value="AAA"/>
    <property type="match status" value="1"/>
</dbReference>
<keyword evidence="5 8" id="KW-0067">ATP-binding</keyword>
<keyword evidence="3" id="KW-0997">Cell inner membrane</keyword>
<proteinExistence type="predicted"/>
<keyword evidence="3" id="KW-0472">Membrane</keyword>
<feature type="domain" description="ABC transporter" evidence="7">
    <location>
        <begin position="39"/>
        <end position="258"/>
    </location>
</feature>
<evidence type="ECO:0000313" key="9">
    <source>
        <dbReference type="Proteomes" id="UP001431019"/>
    </source>
</evidence>
<accession>A0ABS8JXP0</accession>
<evidence type="ECO:0000259" key="7">
    <source>
        <dbReference type="PROSITE" id="PS50893"/>
    </source>
</evidence>
<dbReference type="GO" id="GO:0005524">
    <property type="term" value="F:ATP binding"/>
    <property type="evidence" value="ECO:0007669"/>
    <property type="project" value="UniProtKB-KW"/>
</dbReference>
<feature type="region of interest" description="Disordered" evidence="6">
    <location>
        <begin position="1"/>
        <end position="36"/>
    </location>
</feature>
<evidence type="ECO:0000256" key="1">
    <source>
        <dbReference type="ARBA" id="ARBA00022448"/>
    </source>
</evidence>
<dbReference type="PANTHER" id="PTHR24220">
    <property type="entry name" value="IMPORT ATP-BINDING PROTEIN"/>
    <property type="match status" value="1"/>
</dbReference>
<keyword evidence="4" id="KW-0547">Nucleotide-binding</keyword>
<evidence type="ECO:0000313" key="8">
    <source>
        <dbReference type="EMBL" id="MCC8394468.1"/>
    </source>
</evidence>
<dbReference type="InterPro" id="IPR003439">
    <property type="entry name" value="ABC_transporter-like_ATP-bd"/>
</dbReference>
<dbReference type="Pfam" id="PF00005">
    <property type="entry name" value="ABC_tran"/>
    <property type="match status" value="1"/>
</dbReference>
<evidence type="ECO:0000256" key="2">
    <source>
        <dbReference type="ARBA" id="ARBA00022475"/>
    </source>
</evidence>
<dbReference type="PROSITE" id="PS50893">
    <property type="entry name" value="ABC_TRANSPORTER_2"/>
    <property type="match status" value="1"/>
</dbReference>
<dbReference type="Gene3D" id="3.40.50.300">
    <property type="entry name" value="P-loop containing nucleotide triphosphate hydrolases"/>
    <property type="match status" value="1"/>
</dbReference>
<dbReference type="RefSeq" id="WP_230510713.1">
    <property type="nucleotide sequence ID" value="NZ_JAJITD010000008.1"/>
</dbReference>
<evidence type="ECO:0000256" key="4">
    <source>
        <dbReference type="ARBA" id="ARBA00022741"/>
    </source>
</evidence>
<evidence type="ECO:0000256" key="5">
    <source>
        <dbReference type="ARBA" id="ARBA00022840"/>
    </source>
</evidence>
<dbReference type="PANTHER" id="PTHR24220:SF659">
    <property type="entry name" value="TRANSPORTER, PUTATIVE-RELATED"/>
    <property type="match status" value="1"/>
</dbReference>
<dbReference type="PROSITE" id="PS00211">
    <property type="entry name" value="ABC_TRANSPORTER_1"/>
    <property type="match status" value="1"/>
</dbReference>
<dbReference type="InterPro" id="IPR017871">
    <property type="entry name" value="ABC_transporter-like_CS"/>
</dbReference>
<dbReference type="InterPro" id="IPR027417">
    <property type="entry name" value="P-loop_NTPase"/>
</dbReference>
<dbReference type="EMBL" id="JAJITD010000008">
    <property type="protein sequence ID" value="MCC8394468.1"/>
    <property type="molecule type" value="Genomic_DNA"/>
</dbReference>
<dbReference type="SUPFAM" id="SSF52540">
    <property type="entry name" value="P-loop containing nucleoside triphosphate hydrolases"/>
    <property type="match status" value="1"/>
</dbReference>
<reference evidence="8 9" key="1">
    <citation type="submission" date="2021-11" db="EMBL/GenBank/DDBJ databases">
        <authorList>
            <person name="Oh E.-T."/>
            <person name="Kim S.-B."/>
        </authorList>
    </citation>
    <scope>NUCLEOTIDE SEQUENCE [LARGE SCALE GENOMIC DNA]</scope>
    <source>
        <strain evidence="8 9">MMS20-SJTR3</strain>
    </source>
</reference>
<evidence type="ECO:0000256" key="6">
    <source>
        <dbReference type="SAM" id="MobiDB-lite"/>
    </source>
</evidence>
<comment type="caution">
    <text evidence="8">The sequence shown here is derived from an EMBL/GenBank/DDBJ whole genome shotgun (WGS) entry which is preliminary data.</text>
</comment>
<dbReference type="InterPro" id="IPR003593">
    <property type="entry name" value="AAA+_ATPase"/>
</dbReference>
<name>A0ABS8JXP0_9BURK</name>
<dbReference type="InterPro" id="IPR017911">
    <property type="entry name" value="MacB-like_ATP-bd"/>
</dbReference>
<keyword evidence="9" id="KW-1185">Reference proteome</keyword>
<dbReference type="Proteomes" id="UP001431019">
    <property type="component" value="Unassembled WGS sequence"/>
</dbReference>
<protein>
    <submittedName>
        <fullName evidence="8">ABC transporter ATP-binding protein</fullName>
    </submittedName>
</protein>
<dbReference type="InterPro" id="IPR015854">
    <property type="entry name" value="ABC_transpr_LolD-like"/>
</dbReference>
<gene>
    <name evidence="8" type="ORF">LJ656_17875</name>
</gene>
<organism evidence="8 9">
    <name type="scientific">Paraburkholderia sejongensis</name>
    <dbReference type="NCBI Taxonomy" id="2886946"/>
    <lineage>
        <taxon>Bacteria</taxon>
        <taxon>Pseudomonadati</taxon>
        <taxon>Pseudomonadota</taxon>
        <taxon>Betaproteobacteria</taxon>
        <taxon>Burkholderiales</taxon>
        <taxon>Burkholderiaceae</taxon>
        <taxon>Paraburkholderia</taxon>
    </lineage>
</organism>
<keyword evidence="1" id="KW-0813">Transport</keyword>
<keyword evidence="2" id="KW-1003">Cell membrane</keyword>
<sequence>MRIDSQEAAAPDAESAPLASFAPPASLAPRGTPQSTPVVRLKGVSRSYGQTQALANLNLDVPAGEMLAIVGPSGSGKTTLLNLIGLLDKPSTGEIEVQGEPTSRLTPTGYARRRQALIGFVFQSYNLIPVLSALDNVLLPLRLAGRTNAAQSARARELLDEVGLAGHHHKRPEQMSGGQRQRVAIARALIGEPQLVIADEPTASLDSDNTHAAMQLFQRLNRTHGVTFVFSTHDERALRYMTRCLRLCDGRLPAGDSH</sequence>
<feature type="compositionally biased region" description="Low complexity" evidence="6">
    <location>
        <begin position="7"/>
        <end position="29"/>
    </location>
</feature>